<keyword evidence="6 15" id="KW-0547">Nucleotide-binding</keyword>
<dbReference type="InterPro" id="IPR011006">
    <property type="entry name" value="CheY-like_superfamily"/>
</dbReference>
<keyword evidence="12 15" id="KW-0804">Transcription</keyword>
<dbReference type="PROSITE" id="PS00688">
    <property type="entry name" value="SIGMA54_INTERACT_3"/>
    <property type="match status" value="1"/>
</dbReference>
<evidence type="ECO:0000256" key="8">
    <source>
        <dbReference type="ARBA" id="ARBA00023012"/>
    </source>
</evidence>
<dbReference type="CDD" id="cd19919">
    <property type="entry name" value="REC_NtrC"/>
    <property type="match status" value="1"/>
</dbReference>
<feature type="modified residue" description="4-aspartylphosphate" evidence="14">
    <location>
        <position position="55"/>
    </location>
</feature>
<dbReference type="RefSeq" id="WP_062362611.1">
    <property type="nucleotide sequence ID" value="NZ_BQIL01000001.1"/>
</dbReference>
<evidence type="ECO:0000256" key="3">
    <source>
        <dbReference type="ARBA" id="ARBA00022490"/>
    </source>
</evidence>
<comment type="subcellular location">
    <subcellularLocation>
        <location evidence="1 15">Cytoplasm</location>
    </subcellularLocation>
</comment>
<evidence type="ECO:0000256" key="6">
    <source>
        <dbReference type="ARBA" id="ARBA00022741"/>
    </source>
</evidence>
<proteinExistence type="predicted"/>
<dbReference type="GO" id="GO:0006808">
    <property type="term" value="P:regulation of nitrogen utilization"/>
    <property type="evidence" value="ECO:0007669"/>
    <property type="project" value="UniProtKB-UniRule"/>
</dbReference>
<keyword evidence="9 15" id="KW-0805">Transcription regulation</keyword>
<dbReference type="GO" id="GO:0006355">
    <property type="term" value="P:regulation of DNA-templated transcription"/>
    <property type="evidence" value="ECO:0007669"/>
    <property type="project" value="InterPro"/>
</dbReference>
<dbReference type="GO" id="GO:0005524">
    <property type="term" value="F:ATP binding"/>
    <property type="evidence" value="ECO:0007669"/>
    <property type="project" value="UniProtKB-KW"/>
</dbReference>
<dbReference type="InterPro" id="IPR003593">
    <property type="entry name" value="AAA+_ATPase"/>
</dbReference>
<dbReference type="NCBIfam" id="NF008176">
    <property type="entry name" value="PRK10923.1"/>
    <property type="match status" value="1"/>
</dbReference>
<dbReference type="InterPro" id="IPR009057">
    <property type="entry name" value="Homeodomain-like_sf"/>
</dbReference>
<gene>
    <name evidence="15 18" type="primary">ntrC</name>
    <name evidence="18" type="ORF">H4C75_01515</name>
</gene>
<dbReference type="InterPro" id="IPR010114">
    <property type="entry name" value="Transcript_reg_NtrC"/>
</dbReference>
<accession>A0A7W2PWI9</accession>
<dbReference type="PROSITE" id="PS50045">
    <property type="entry name" value="SIGMA54_INTERACT_4"/>
    <property type="match status" value="1"/>
</dbReference>
<dbReference type="Pfam" id="PF02954">
    <property type="entry name" value="HTH_8"/>
    <property type="match status" value="1"/>
</dbReference>
<dbReference type="Gene3D" id="3.40.50.300">
    <property type="entry name" value="P-loop containing nucleotide triphosphate hydrolases"/>
    <property type="match status" value="1"/>
</dbReference>
<dbReference type="FunFam" id="3.40.50.2300:FF:000018">
    <property type="entry name" value="DNA-binding transcriptional regulator NtrC"/>
    <property type="match status" value="1"/>
</dbReference>
<dbReference type="Pfam" id="PF00158">
    <property type="entry name" value="Sigma54_activat"/>
    <property type="match status" value="1"/>
</dbReference>
<keyword evidence="13 15" id="KW-0535">Nitrogen fixation</keyword>
<dbReference type="InterPro" id="IPR002197">
    <property type="entry name" value="HTH_Fis"/>
</dbReference>
<organism evidence="18 19">
    <name type="scientific">Pseudomonas mosselii</name>
    <dbReference type="NCBI Taxonomy" id="78327"/>
    <lineage>
        <taxon>Bacteria</taxon>
        <taxon>Pseudomonadati</taxon>
        <taxon>Pseudomonadota</taxon>
        <taxon>Gammaproteobacteria</taxon>
        <taxon>Pseudomonadales</taxon>
        <taxon>Pseudomonadaceae</taxon>
        <taxon>Pseudomonas</taxon>
    </lineage>
</organism>
<dbReference type="FunFam" id="1.10.8.60:FF:000014">
    <property type="entry name" value="DNA-binding transcriptional regulator NtrC"/>
    <property type="match status" value="1"/>
</dbReference>
<dbReference type="NCBIfam" id="TIGR01818">
    <property type="entry name" value="ntrC"/>
    <property type="match status" value="1"/>
</dbReference>
<dbReference type="Gene3D" id="3.40.50.2300">
    <property type="match status" value="1"/>
</dbReference>
<dbReference type="PROSITE" id="PS00676">
    <property type="entry name" value="SIGMA54_INTERACT_2"/>
    <property type="match status" value="1"/>
</dbReference>
<evidence type="ECO:0000313" key="19">
    <source>
        <dbReference type="Proteomes" id="UP000541770"/>
    </source>
</evidence>
<dbReference type="EMBL" id="JACGDE010000001">
    <property type="protein sequence ID" value="MBA6063441.1"/>
    <property type="molecule type" value="Genomic_DNA"/>
</dbReference>
<keyword evidence="10 15" id="KW-0238">DNA-binding</keyword>
<keyword evidence="3 15" id="KW-0963">Cytoplasm</keyword>
<dbReference type="GO" id="GO:0005737">
    <property type="term" value="C:cytoplasm"/>
    <property type="evidence" value="ECO:0007669"/>
    <property type="project" value="UniProtKB-SubCell"/>
</dbReference>
<sequence>MSRSETVWIVDDDRSIRWVLEKALQQEGMTTQSFDSADGVMGRLARQQPDVIISDIRMPGASGLDLLAQIREQHPGLPVIIMTAHSDLDSAVASYQGGAFEYLPKPFDVDEAVSLVKRANQHAQEQQALEVPQALTRTPEIIGEAPAMQEVFRAIGRLSHSNITVLINGESGTGKELVAHALHRHSPRAASPFIALNMAAIPKDLMESELFGHEKGAFTGAANLRRGRFEQADGGTLFLDEIGDMPADTQTRLLRVLADGEFYRVGGHVPVKVDVRIIAATHQNLESLVQAGKFREDLFHRLNVIRIHIPRLADRREDIPALARHFLGRAAQELAVEPKLLKPETEEFIRNLPWPGNVRQLENTCRWITVMASSREVLVGDLPPELLNLPQDAAPVTNWEQALRQWADQALARGQSSLLDSAVPSFERIMIETALKHTAGRRRDAAVLLGWGRNTLTRKIKELGMKVDGSDEDEGEDH</sequence>
<keyword evidence="7 15" id="KW-0067">ATP-binding</keyword>
<dbReference type="PROSITE" id="PS50110">
    <property type="entry name" value="RESPONSE_REGULATORY"/>
    <property type="match status" value="1"/>
</dbReference>
<dbReference type="PRINTS" id="PR01590">
    <property type="entry name" value="HTHFIS"/>
</dbReference>
<protein>
    <recommendedName>
        <fullName evidence="2 15">DNA-binding transcriptional regulator NtrC</fullName>
    </recommendedName>
    <alternativeName>
        <fullName evidence="15">Nitrogen regulation protein NR(I)</fullName>
    </alternativeName>
</protein>
<dbReference type="Gene3D" id="1.10.10.60">
    <property type="entry name" value="Homeodomain-like"/>
    <property type="match status" value="1"/>
</dbReference>
<evidence type="ECO:0000256" key="5">
    <source>
        <dbReference type="ARBA" id="ARBA00022553"/>
    </source>
</evidence>
<dbReference type="InterPro" id="IPR002078">
    <property type="entry name" value="Sigma_54_int"/>
</dbReference>
<dbReference type="Gene3D" id="1.10.8.60">
    <property type="match status" value="1"/>
</dbReference>
<dbReference type="InterPro" id="IPR001789">
    <property type="entry name" value="Sig_transdc_resp-reg_receiver"/>
</dbReference>
<dbReference type="AlphaFoldDB" id="A0A7W2PWI9"/>
<dbReference type="SUPFAM" id="SSF52172">
    <property type="entry name" value="CheY-like"/>
    <property type="match status" value="1"/>
</dbReference>
<evidence type="ECO:0000256" key="7">
    <source>
        <dbReference type="ARBA" id="ARBA00022840"/>
    </source>
</evidence>
<dbReference type="Proteomes" id="UP000541770">
    <property type="component" value="Unassembled WGS sequence"/>
</dbReference>
<reference evidence="18 19" key="1">
    <citation type="submission" date="2020-07" db="EMBL/GenBank/DDBJ databases">
        <title>Diversity of carbapenemase encoding genes among Pseudomonas putida group clinical isolates in a tertiary Brazilian hospital.</title>
        <authorList>
            <person name="Alberto-Lei F."/>
            <person name="Nodari C.S."/>
            <person name="Streling A.P."/>
            <person name="Paulino J.T."/>
            <person name="Bessa-Neto F.O."/>
            <person name="Cayo R."/>
            <person name="Gales A.C."/>
        </authorList>
    </citation>
    <scope>NUCLEOTIDE SEQUENCE [LARGE SCALE GENOMIC DNA]</scope>
    <source>
        <strain evidence="18 19">14802</strain>
    </source>
</reference>
<dbReference type="InterPro" id="IPR058031">
    <property type="entry name" value="AAA_lid_NorR"/>
</dbReference>
<evidence type="ECO:0000256" key="2">
    <source>
        <dbReference type="ARBA" id="ARBA00019059"/>
    </source>
</evidence>
<evidence type="ECO:0000256" key="10">
    <source>
        <dbReference type="ARBA" id="ARBA00023125"/>
    </source>
</evidence>
<dbReference type="GO" id="GO:0043565">
    <property type="term" value="F:sequence-specific DNA binding"/>
    <property type="evidence" value="ECO:0007669"/>
    <property type="project" value="InterPro"/>
</dbReference>
<dbReference type="InterPro" id="IPR025662">
    <property type="entry name" value="Sigma_54_int_dom_ATP-bd_1"/>
</dbReference>
<evidence type="ECO:0000256" key="9">
    <source>
        <dbReference type="ARBA" id="ARBA00023015"/>
    </source>
</evidence>
<evidence type="ECO:0000256" key="1">
    <source>
        <dbReference type="ARBA" id="ARBA00004496"/>
    </source>
</evidence>
<comment type="caution">
    <text evidence="18">The sequence shown here is derived from an EMBL/GenBank/DDBJ whole genome shotgun (WGS) entry which is preliminary data.</text>
</comment>
<keyword evidence="8 15" id="KW-0902">Two-component regulatory system</keyword>
<dbReference type="GO" id="GO:0000156">
    <property type="term" value="F:phosphorelay response regulator activity"/>
    <property type="evidence" value="ECO:0007669"/>
    <property type="project" value="UniProtKB-UniRule"/>
</dbReference>
<comment type="function">
    <text evidence="15">Member of the two-component regulatory system NtrB/NtrC, which controls expression of the nitrogen-regulated (ntr) genes in response to nitrogen limitation. Phosphorylated NtrC binds directly to DNA and stimulates the formation of open promoter-sigma54-RNA polymerase complexes.</text>
</comment>
<dbReference type="InterPro" id="IPR025943">
    <property type="entry name" value="Sigma_54_int_dom_ATP-bd_2"/>
</dbReference>
<dbReference type="Pfam" id="PF00072">
    <property type="entry name" value="Response_reg"/>
    <property type="match status" value="1"/>
</dbReference>
<keyword evidence="4 15" id="KW-0678">Repressor</keyword>
<dbReference type="PANTHER" id="PTHR32071:SF95">
    <property type="entry name" value="DNA-BINDING TRANSCRIPTIONAL REGULATOR NTRC"/>
    <property type="match status" value="1"/>
</dbReference>
<dbReference type="SMART" id="SM00382">
    <property type="entry name" value="AAA"/>
    <property type="match status" value="1"/>
</dbReference>
<name>A0A7W2PWI9_9PSED</name>
<feature type="domain" description="Response regulatory" evidence="17">
    <location>
        <begin position="6"/>
        <end position="120"/>
    </location>
</feature>
<evidence type="ECO:0000259" key="17">
    <source>
        <dbReference type="PROSITE" id="PS50110"/>
    </source>
</evidence>
<feature type="domain" description="Sigma-54 factor interaction" evidence="16">
    <location>
        <begin position="141"/>
        <end position="370"/>
    </location>
</feature>
<dbReference type="FunFam" id="1.10.10.60:FF:000088">
    <property type="entry name" value="DNA-binding transcriptional regulator NtrC"/>
    <property type="match status" value="1"/>
</dbReference>
<dbReference type="InterPro" id="IPR025944">
    <property type="entry name" value="Sigma_54_int_dom_CS"/>
</dbReference>
<dbReference type="SUPFAM" id="SSF46689">
    <property type="entry name" value="Homeodomain-like"/>
    <property type="match status" value="1"/>
</dbReference>
<evidence type="ECO:0000259" key="16">
    <source>
        <dbReference type="PROSITE" id="PS50045"/>
    </source>
</evidence>
<evidence type="ECO:0000313" key="18">
    <source>
        <dbReference type="EMBL" id="MBA6063441.1"/>
    </source>
</evidence>
<evidence type="ECO:0000256" key="12">
    <source>
        <dbReference type="ARBA" id="ARBA00023163"/>
    </source>
</evidence>
<evidence type="ECO:0000256" key="4">
    <source>
        <dbReference type="ARBA" id="ARBA00022491"/>
    </source>
</evidence>
<dbReference type="InterPro" id="IPR027417">
    <property type="entry name" value="P-loop_NTPase"/>
</dbReference>
<dbReference type="PROSITE" id="PS00675">
    <property type="entry name" value="SIGMA54_INTERACT_1"/>
    <property type="match status" value="1"/>
</dbReference>
<evidence type="ECO:0000256" key="14">
    <source>
        <dbReference type="PROSITE-ProRule" id="PRU00169"/>
    </source>
</evidence>
<evidence type="ECO:0000256" key="11">
    <source>
        <dbReference type="ARBA" id="ARBA00023159"/>
    </source>
</evidence>
<dbReference type="FunFam" id="3.40.50.300:FF:000006">
    <property type="entry name" value="DNA-binding transcriptional regulator NtrC"/>
    <property type="match status" value="1"/>
</dbReference>
<keyword evidence="5 14" id="KW-0597">Phosphoprotein</keyword>
<dbReference type="PANTHER" id="PTHR32071">
    <property type="entry name" value="TRANSCRIPTIONAL REGULATORY PROTEIN"/>
    <property type="match status" value="1"/>
</dbReference>
<dbReference type="CDD" id="cd00009">
    <property type="entry name" value="AAA"/>
    <property type="match status" value="1"/>
</dbReference>
<dbReference type="SUPFAM" id="SSF52540">
    <property type="entry name" value="P-loop containing nucleoside triphosphate hydrolases"/>
    <property type="match status" value="1"/>
</dbReference>
<dbReference type="Pfam" id="PF25601">
    <property type="entry name" value="AAA_lid_14"/>
    <property type="match status" value="1"/>
</dbReference>
<evidence type="ECO:0000256" key="15">
    <source>
        <dbReference type="RuleBase" id="RU365013"/>
    </source>
</evidence>
<dbReference type="SMART" id="SM00448">
    <property type="entry name" value="REC"/>
    <property type="match status" value="1"/>
</dbReference>
<keyword evidence="11 15" id="KW-0010">Activator</keyword>
<evidence type="ECO:0000256" key="13">
    <source>
        <dbReference type="ARBA" id="ARBA00023231"/>
    </source>
</evidence>